<evidence type="ECO:0000313" key="2">
    <source>
        <dbReference type="Proteomes" id="UP000615455"/>
    </source>
</evidence>
<name>A0ABQ1EQ08_9BACL</name>
<gene>
    <name evidence="1" type="ORF">GCM10008018_29130</name>
</gene>
<keyword evidence="2" id="KW-1185">Reference proteome</keyword>
<sequence>MVQEVLVAQALVMALVAQALVALDFMEALDLVQDMDQVGFHIMASMA</sequence>
<dbReference type="EMBL" id="BMHE01000013">
    <property type="protein sequence ID" value="GFZ81627.1"/>
    <property type="molecule type" value="Genomic_DNA"/>
</dbReference>
<dbReference type="Proteomes" id="UP000615455">
    <property type="component" value="Unassembled WGS sequence"/>
</dbReference>
<proteinExistence type="predicted"/>
<comment type="caution">
    <text evidence="1">The sequence shown here is derived from an EMBL/GenBank/DDBJ whole genome shotgun (WGS) entry which is preliminary data.</text>
</comment>
<accession>A0ABQ1EQ08</accession>
<protein>
    <submittedName>
        <fullName evidence="1">Uncharacterized protein</fullName>
    </submittedName>
</protein>
<evidence type="ECO:0000313" key="1">
    <source>
        <dbReference type="EMBL" id="GFZ81627.1"/>
    </source>
</evidence>
<organism evidence="1 2">
    <name type="scientific">Paenibacillus marchantiophytorum</name>
    <dbReference type="NCBI Taxonomy" id="1619310"/>
    <lineage>
        <taxon>Bacteria</taxon>
        <taxon>Bacillati</taxon>
        <taxon>Bacillota</taxon>
        <taxon>Bacilli</taxon>
        <taxon>Bacillales</taxon>
        <taxon>Paenibacillaceae</taxon>
        <taxon>Paenibacillus</taxon>
    </lineage>
</organism>
<reference evidence="2" key="1">
    <citation type="journal article" date="2019" name="Int. J. Syst. Evol. Microbiol.">
        <title>The Global Catalogue of Microorganisms (GCM) 10K type strain sequencing project: providing services to taxonomists for standard genome sequencing and annotation.</title>
        <authorList>
            <consortium name="The Broad Institute Genomics Platform"/>
            <consortium name="The Broad Institute Genome Sequencing Center for Infectious Disease"/>
            <person name="Wu L."/>
            <person name="Ma J."/>
        </authorList>
    </citation>
    <scope>NUCLEOTIDE SEQUENCE [LARGE SCALE GENOMIC DNA]</scope>
    <source>
        <strain evidence="2">CGMCC 1.15043</strain>
    </source>
</reference>